<name>A0AAW1RAL7_9CHLO</name>
<keyword evidence="4" id="KW-1185">Reference proteome</keyword>
<dbReference type="PANTHER" id="PTHR12161:SF5">
    <property type="entry name" value="IST1 HOMOLOG"/>
    <property type="match status" value="1"/>
</dbReference>
<dbReference type="Pfam" id="PF03398">
    <property type="entry name" value="Ist1"/>
    <property type="match status" value="1"/>
</dbReference>
<feature type="region of interest" description="Disordered" evidence="2">
    <location>
        <begin position="251"/>
        <end position="402"/>
    </location>
</feature>
<evidence type="ECO:0008006" key="5">
    <source>
        <dbReference type="Google" id="ProtNLM"/>
    </source>
</evidence>
<organism evidence="3 4">
    <name type="scientific">Elliptochloris bilobata</name>
    <dbReference type="NCBI Taxonomy" id="381761"/>
    <lineage>
        <taxon>Eukaryota</taxon>
        <taxon>Viridiplantae</taxon>
        <taxon>Chlorophyta</taxon>
        <taxon>core chlorophytes</taxon>
        <taxon>Trebouxiophyceae</taxon>
        <taxon>Trebouxiophyceae incertae sedis</taxon>
        <taxon>Elliptochloris clade</taxon>
        <taxon>Elliptochloris</taxon>
    </lineage>
</organism>
<evidence type="ECO:0000313" key="3">
    <source>
        <dbReference type="EMBL" id="KAK9830637.1"/>
    </source>
</evidence>
<dbReference type="FunFam" id="1.20.1260.60:FF:000002">
    <property type="entry name" value="Vacuolar protein sorting-associated protein IST1"/>
    <property type="match status" value="1"/>
</dbReference>
<reference evidence="3 4" key="1">
    <citation type="journal article" date="2024" name="Nat. Commun.">
        <title>Phylogenomics reveals the evolutionary origins of lichenization in chlorophyte algae.</title>
        <authorList>
            <person name="Puginier C."/>
            <person name="Libourel C."/>
            <person name="Otte J."/>
            <person name="Skaloud P."/>
            <person name="Haon M."/>
            <person name="Grisel S."/>
            <person name="Petersen M."/>
            <person name="Berrin J.G."/>
            <person name="Delaux P.M."/>
            <person name="Dal Grande F."/>
            <person name="Keller J."/>
        </authorList>
    </citation>
    <scope>NUCLEOTIDE SEQUENCE [LARGE SCALE GENOMIC DNA]</scope>
    <source>
        <strain evidence="3 4">SAG 245.80</strain>
    </source>
</reference>
<evidence type="ECO:0000256" key="1">
    <source>
        <dbReference type="ARBA" id="ARBA00005536"/>
    </source>
</evidence>
<comment type="similarity">
    <text evidence="1">Belongs to the IST1 family.</text>
</comment>
<evidence type="ECO:0000313" key="4">
    <source>
        <dbReference type="Proteomes" id="UP001445335"/>
    </source>
</evidence>
<dbReference type="AlphaFoldDB" id="A0AAW1RAL7"/>
<dbReference type="PANTHER" id="PTHR12161">
    <property type="entry name" value="IST1 FAMILY MEMBER"/>
    <property type="match status" value="1"/>
</dbReference>
<feature type="compositionally biased region" description="Low complexity" evidence="2">
    <location>
        <begin position="255"/>
        <end position="282"/>
    </location>
</feature>
<evidence type="ECO:0000256" key="2">
    <source>
        <dbReference type="SAM" id="MobiDB-lite"/>
    </source>
</evidence>
<dbReference type="InterPro" id="IPR005061">
    <property type="entry name" value="Ist1"/>
</dbReference>
<comment type="caution">
    <text evidence="3">The sequence shown here is derived from an EMBL/GenBank/DDBJ whole genome shotgun (WGS) entry which is preliminary data.</text>
</comment>
<dbReference type="Gene3D" id="1.20.1260.60">
    <property type="entry name" value="Vacuolar protein sorting-associated protein Ist1"/>
    <property type="match status" value="1"/>
</dbReference>
<sequence>MFGGFSSSKCKTQCKLCVGRIKLMRNKRLLQLKQMRKEVADLLRANKQENARIRVETVIRENLTLQAYEVLELFVELLAVRVHLIEKSKERPQDMNEALGTLVYAAARIQDFPELLAIRAQLAAKYGKEFITEASSDISCLKWNVNENMIRCLTVQPPSPEDKLATLSDIAQEYAVEWDAHAAAQEMLPPPSAQPRYPGGPVGMMQPPVVPQWAPAPMMYADAAAAAAAAHLSASQAMAAAEAAQRFAESLQNRAPDAAPTAAAKPTLQDGAAPAPLPDALPHGFGLGEGFRQGQPPSVDDTSLYTDPGAEDSAGGKAAAPGQRFTKRSDSAIQRSYDAAAGPPTKADAQQVGKPSAPPAPPAPVPAAAPAPRPPAAGGSSAGGDDFSDLAKRFEALKRGGK</sequence>
<dbReference type="Proteomes" id="UP001445335">
    <property type="component" value="Unassembled WGS sequence"/>
</dbReference>
<gene>
    <name evidence="3" type="ORF">WJX81_008095</name>
</gene>
<feature type="compositionally biased region" description="Basic and acidic residues" evidence="2">
    <location>
        <begin position="389"/>
        <end position="402"/>
    </location>
</feature>
<feature type="compositionally biased region" description="Pro residues" evidence="2">
    <location>
        <begin position="356"/>
        <end position="375"/>
    </location>
</feature>
<dbReference type="GO" id="GO:0015031">
    <property type="term" value="P:protein transport"/>
    <property type="evidence" value="ECO:0007669"/>
    <property type="project" value="InterPro"/>
</dbReference>
<proteinExistence type="inferred from homology"/>
<accession>A0AAW1RAL7</accession>
<dbReference type="EMBL" id="JALJOU010000050">
    <property type="protein sequence ID" value="KAK9830637.1"/>
    <property type="molecule type" value="Genomic_DNA"/>
</dbReference>
<dbReference type="InterPro" id="IPR042277">
    <property type="entry name" value="IST1-like"/>
</dbReference>
<protein>
    <recommendedName>
        <fullName evidence="5">IST1-like protein</fullName>
    </recommendedName>
</protein>